<comment type="caution">
    <text evidence="1">The sequence shown here is derived from an EMBL/GenBank/DDBJ whole genome shotgun (WGS) entry which is preliminary data.</text>
</comment>
<proteinExistence type="predicted"/>
<protein>
    <submittedName>
        <fullName evidence="1">Uncharacterized protein</fullName>
    </submittedName>
</protein>
<sequence>MYLYTAQGRKLLQNLVMEGLMVWHFLPDGVKRHWLGSMGSFMMLSTLQEPCASELGSTCPDGREGDFSSLTGGSLGGNRRSLSALYLSVHCASILPPSDSPCRLETINVSVAQRNVYCVNPGLTRFMHSASPS</sequence>
<evidence type="ECO:0000313" key="1">
    <source>
        <dbReference type="EMBL" id="CAB1430007.1"/>
    </source>
</evidence>
<accession>A0A9N7YK77</accession>
<keyword evidence="2" id="KW-1185">Reference proteome</keyword>
<dbReference type="Proteomes" id="UP001153269">
    <property type="component" value="Unassembled WGS sequence"/>
</dbReference>
<reference evidence="1" key="1">
    <citation type="submission" date="2020-03" db="EMBL/GenBank/DDBJ databases">
        <authorList>
            <person name="Weist P."/>
        </authorList>
    </citation>
    <scope>NUCLEOTIDE SEQUENCE</scope>
</reference>
<dbReference type="EMBL" id="CADEAL010001194">
    <property type="protein sequence ID" value="CAB1430007.1"/>
    <property type="molecule type" value="Genomic_DNA"/>
</dbReference>
<organism evidence="1 2">
    <name type="scientific">Pleuronectes platessa</name>
    <name type="common">European plaice</name>
    <dbReference type="NCBI Taxonomy" id="8262"/>
    <lineage>
        <taxon>Eukaryota</taxon>
        <taxon>Metazoa</taxon>
        <taxon>Chordata</taxon>
        <taxon>Craniata</taxon>
        <taxon>Vertebrata</taxon>
        <taxon>Euteleostomi</taxon>
        <taxon>Actinopterygii</taxon>
        <taxon>Neopterygii</taxon>
        <taxon>Teleostei</taxon>
        <taxon>Neoteleostei</taxon>
        <taxon>Acanthomorphata</taxon>
        <taxon>Carangaria</taxon>
        <taxon>Pleuronectiformes</taxon>
        <taxon>Pleuronectoidei</taxon>
        <taxon>Pleuronectidae</taxon>
        <taxon>Pleuronectes</taxon>
    </lineage>
</organism>
<gene>
    <name evidence="1" type="ORF">PLEPLA_LOCUS17987</name>
</gene>
<evidence type="ECO:0000313" key="2">
    <source>
        <dbReference type="Proteomes" id="UP001153269"/>
    </source>
</evidence>
<dbReference type="AlphaFoldDB" id="A0A9N7YK77"/>
<name>A0A9N7YK77_PLEPL</name>